<keyword evidence="2" id="KW-1185">Reference proteome</keyword>
<dbReference type="AlphaFoldDB" id="A0A4Z1F5N2"/>
<dbReference type="Pfam" id="PF20174">
    <property type="entry name" value="DUF6540"/>
    <property type="match status" value="1"/>
</dbReference>
<dbReference type="OrthoDB" id="3016366at2759"/>
<dbReference type="Proteomes" id="UP000297777">
    <property type="component" value="Unassembled WGS sequence"/>
</dbReference>
<evidence type="ECO:0000313" key="2">
    <source>
        <dbReference type="Proteomes" id="UP000297777"/>
    </source>
</evidence>
<protein>
    <submittedName>
        <fullName evidence="1">Uncharacterized protein</fullName>
    </submittedName>
</protein>
<dbReference type="InterPro" id="IPR046670">
    <property type="entry name" value="DUF6540"/>
</dbReference>
<name>A0A4Z1F5N2_9HELO</name>
<accession>A0A4Z1F5N2</accession>
<reference evidence="1 2" key="1">
    <citation type="submission" date="2017-12" db="EMBL/GenBank/DDBJ databases">
        <title>Comparative genomics of Botrytis spp.</title>
        <authorList>
            <person name="Valero-Jimenez C.A."/>
            <person name="Tapia P."/>
            <person name="Veloso J."/>
            <person name="Silva-Moreno E."/>
            <person name="Staats M."/>
            <person name="Valdes J.H."/>
            <person name="Van Kan J.A.L."/>
        </authorList>
    </citation>
    <scope>NUCLEOTIDE SEQUENCE [LARGE SCALE GENOMIC DNA]</scope>
    <source>
        <strain evidence="1 2">Bt9001</strain>
    </source>
</reference>
<proteinExistence type="predicted"/>
<sequence length="170" mass="19496">MSFSRLDPLPLEPESLYITLSDIGDKTEFHWALYLAKNPKAEKDTGVLYHATNRTVLKKFRFQVRHDYNPNVSVTFLTAVRIAVIHPDLWDSLGNVLSPPDEHSDGSLPIDESTTCRTWVFRALQILDDFGYIKLKDDALQKVEKQCLEIAQQNLIGKDRTIQRSFYSIA</sequence>
<dbReference type="EMBL" id="PQXH01000001">
    <property type="protein sequence ID" value="TGO20034.1"/>
    <property type="molecule type" value="Genomic_DNA"/>
</dbReference>
<evidence type="ECO:0000313" key="1">
    <source>
        <dbReference type="EMBL" id="TGO20034.1"/>
    </source>
</evidence>
<gene>
    <name evidence="1" type="ORF">BTUL_0001g00410</name>
</gene>
<organism evidence="1 2">
    <name type="scientific">Botrytis tulipae</name>
    <dbReference type="NCBI Taxonomy" id="87230"/>
    <lineage>
        <taxon>Eukaryota</taxon>
        <taxon>Fungi</taxon>
        <taxon>Dikarya</taxon>
        <taxon>Ascomycota</taxon>
        <taxon>Pezizomycotina</taxon>
        <taxon>Leotiomycetes</taxon>
        <taxon>Helotiales</taxon>
        <taxon>Sclerotiniaceae</taxon>
        <taxon>Botrytis</taxon>
    </lineage>
</organism>
<comment type="caution">
    <text evidence="1">The sequence shown here is derived from an EMBL/GenBank/DDBJ whole genome shotgun (WGS) entry which is preliminary data.</text>
</comment>